<protein>
    <submittedName>
        <fullName evidence="2">Uncharacterized protein</fullName>
    </submittedName>
</protein>
<evidence type="ECO:0000313" key="3">
    <source>
        <dbReference type="Proteomes" id="UP000623467"/>
    </source>
</evidence>
<organism evidence="2 3">
    <name type="scientific">Mycena sanguinolenta</name>
    <dbReference type="NCBI Taxonomy" id="230812"/>
    <lineage>
        <taxon>Eukaryota</taxon>
        <taxon>Fungi</taxon>
        <taxon>Dikarya</taxon>
        <taxon>Basidiomycota</taxon>
        <taxon>Agaricomycotina</taxon>
        <taxon>Agaricomycetes</taxon>
        <taxon>Agaricomycetidae</taxon>
        <taxon>Agaricales</taxon>
        <taxon>Marasmiineae</taxon>
        <taxon>Mycenaceae</taxon>
        <taxon>Mycena</taxon>
    </lineage>
</organism>
<dbReference type="EMBL" id="JACAZH010000019">
    <property type="protein sequence ID" value="KAF7346009.1"/>
    <property type="molecule type" value="Genomic_DNA"/>
</dbReference>
<comment type="caution">
    <text evidence="2">The sequence shown here is derived from an EMBL/GenBank/DDBJ whole genome shotgun (WGS) entry which is preliminary data.</text>
</comment>
<proteinExistence type="predicted"/>
<dbReference type="Proteomes" id="UP000623467">
    <property type="component" value="Unassembled WGS sequence"/>
</dbReference>
<evidence type="ECO:0000256" key="1">
    <source>
        <dbReference type="SAM" id="MobiDB-lite"/>
    </source>
</evidence>
<name>A0A8H6XT75_9AGAR</name>
<reference evidence="2" key="1">
    <citation type="submission" date="2020-05" db="EMBL/GenBank/DDBJ databases">
        <title>Mycena genomes resolve the evolution of fungal bioluminescence.</title>
        <authorList>
            <person name="Tsai I.J."/>
        </authorList>
    </citation>
    <scope>NUCLEOTIDE SEQUENCE</scope>
    <source>
        <strain evidence="2">160909Yilan</strain>
    </source>
</reference>
<feature type="region of interest" description="Disordered" evidence="1">
    <location>
        <begin position="1"/>
        <end position="113"/>
    </location>
</feature>
<accession>A0A8H6XT75</accession>
<feature type="compositionally biased region" description="Polar residues" evidence="1">
    <location>
        <begin position="8"/>
        <end position="21"/>
    </location>
</feature>
<evidence type="ECO:0000313" key="2">
    <source>
        <dbReference type="EMBL" id="KAF7346009.1"/>
    </source>
</evidence>
<sequence>MVDVAEGVSNSRNPVPRSSLQPDDALAGDPMGREDFVPIPGAEPESPKVAPMRSSIEQDDSAPKRDSESNPEPVRAACIGYSPPPMSPKSDSTLGGTPPLIGTKCHPSPRSRGCSRVVHEDGYCVMRG</sequence>
<gene>
    <name evidence="2" type="ORF">MSAN_01826800</name>
</gene>
<keyword evidence="3" id="KW-1185">Reference proteome</keyword>
<dbReference type="AlphaFoldDB" id="A0A8H6XT75"/>